<comment type="cofactor">
    <cofactor evidence="1">
        <name>FAD</name>
        <dbReference type="ChEBI" id="CHEBI:57692"/>
    </cofactor>
</comment>
<dbReference type="EMBL" id="JAMXLR010000024">
    <property type="protein sequence ID" value="MCO6043582.1"/>
    <property type="molecule type" value="Genomic_DNA"/>
</dbReference>
<dbReference type="AlphaFoldDB" id="A0A9X2F8J4"/>
<dbReference type="GO" id="GO:0050660">
    <property type="term" value="F:flavin adenine dinucleotide binding"/>
    <property type="evidence" value="ECO:0007669"/>
    <property type="project" value="TreeGrafter"/>
</dbReference>
<dbReference type="Pfam" id="PF03275">
    <property type="entry name" value="GLF"/>
    <property type="match status" value="1"/>
</dbReference>
<comment type="similarity">
    <text evidence="2">Belongs to the UDP-galactopyranose/dTDP-fucopyranose mutase family.</text>
</comment>
<accession>A0A9X2F8J4</accession>
<sequence>MSTLRVKMAVKYLVVGAGLFGSVAARQLAERGHSVLMVDRRGHLGGNCYSEKVQGIDVHRYGPHIFHTNNLRVWKFVNQFVEFNNYRHRGVVQSGDRLFSFPINLQTLHDLWGVRTPAEAQQKLAAQRVVCPDPQNLEEWALSQVGPELYETFIRGYTMKQWGRDPRELSAAVLRRIPIRLTWDDSYFDDTYQGIPVGGYTRMFENMLDHPRIELELGVDFLEHRQELESQAPRILYSGMIDQFFDFRFGALEYRSLRFETETLAGDYQGAAIVNSADAQVPYTRIVEHKHFARTKSDSTVITREYPLAYRPGGEAFYPISTERNEKLLERYKTLAAHQAPHVMFGGRLGAYRYFDMHQVIAQALSCVDRELGLTRRAA</sequence>
<dbReference type="InterPro" id="IPR004379">
    <property type="entry name" value="UDP-GALP_mutase"/>
</dbReference>
<reference evidence="7" key="1">
    <citation type="submission" date="2022-06" db="EMBL/GenBank/DDBJ databases">
        <title>Aeoliella straminimaris, a novel planctomycete from sediments.</title>
        <authorList>
            <person name="Vitorino I.R."/>
            <person name="Lage O.M."/>
        </authorList>
    </citation>
    <scope>NUCLEOTIDE SEQUENCE</scope>
    <source>
        <strain evidence="7">ICT_H6.2</strain>
    </source>
</reference>
<evidence type="ECO:0000256" key="2">
    <source>
        <dbReference type="ARBA" id="ARBA00009321"/>
    </source>
</evidence>
<evidence type="ECO:0000256" key="4">
    <source>
        <dbReference type="ARBA" id="ARBA00022827"/>
    </source>
</evidence>
<dbReference type="EC" id="5.4.99.9" evidence="7"/>
<dbReference type="NCBIfam" id="TIGR00031">
    <property type="entry name" value="UDP-GALP_mutase"/>
    <property type="match status" value="1"/>
</dbReference>
<dbReference type="GO" id="GO:0008767">
    <property type="term" value="F:UDP-galactopyranose mutase activity"/>
    <property type="evidence" value="ECO:0007669"/>
    <property type="project" value="UniProtKB-EC"/>
</dbReference>
<dbReference type="SUPFAM" id="SSF54373">
    <property type="entry name" value="FAD-linked reductases, C-terminal domain"/>
    <property type="match status" value="1"/>
</dbReference>
<dbReference type="Gene3D" id="3.40.50.720">
    <property type="entry name" value="NAD(P)-binding Rossmann-like Domain"/>
    <property type="match status" value="3"/>
</dbReference>
<evidence type="ECO:0000256" key="5">
    <source>
        <dbReference type="ARBA" id="ARBA00023235"/>
    </source>
</evidence>
<dbReference type="Proteomes" id="UP001155241">
    <property type="component" value="Unassembled WGS sequence"/>
</dbReference>
<dbReference type="Pfam" id="PF13450">
    <property type="entry name" value="NAD_binding_8"/>
    <property type="match status" value="1"/>
</dbReference>
<evidence type="ECO:0000259" key="6">
    <source>
        <dbReference type="Pfam" id="PF03275"/>
    </source>
</evidence>
<gene>
    <name evidence="7" type="primary">glf</name>
    <name evidence="7" type="ORF">NG895_06655</name>
</gene>
<name>A0A9X2F8J4_9BACT</name>
<organism evidence="7 8">
    <name type="scientific">Aeoliella straminimaris</name>
    <dbReference type="NCBI Taxonomy" id="2954799"/>
    <lineage>
        <taxon>Bacteria</taxon>
        <taxon>Pseudomonadati</taxon>
        <taxon>Planctomycetota</taxon>
        <taxon>Planctomycetia</taxon>
        <taxon>Pirellulales</taxon>
        <taxon>Lacipirellulaceae</taxon>
        <taxon>Aeoliella</taxon>
    </lineage>
</organism>
<evidence type="ECO:0000256" key="1">
    <source>
        <dbReference type="ARBA" id="ARBA00001974"/>
    </source>
</evidence>
<dbReference type="FunFam" id="3.40.50.720:FF:000397">
    <property type="entry name" value="UDP-galactopyranose mutase"/>
    <property type="match status" value="1"/>
</dbReference>
<dbReference type="PANTHER" id="PTHR21197:SF0">
    <property type="entry name" value="UDP-GALACTOPYRANOSE MUTASE"/>
    <property type="match status" value="1"/>
</dbReference>
<dbReference type="SUPFAM" id="SSF51971">
    <property type="entry name" value="Nucleotide-binding domain"/>
    <property type="match status" value="1"/>
</dbReference>
<protein>
    <submittedName>
        <fullName evidence="7">UDP-galactopyranose mutase</fullName>
        <ecNumber evidence="7">5.4.99.9</ecNumber>
    </submittedName>
</protein>
<dbReference type="InterPro" id="IPR015899">
    <property type="entry name" value="UDP-GalPyranose_mutase_C"/>
</dbReference>
<dbReference type="GO" id="GO:0005829">
    <property type="term" value="C:cytosol"/>
    <property type="evidence" value="ECO:0007669"/>
    <property type="project" value="TreeGrafter"/>
</dbReference>
<feature type="domain" description="UDP-galactopyranose mutase C-terminal" evidence="6">
    <location>
        <begin position="153"/>
        <end position="354"/>
    </location>
</feature>
<evidence type="ECO:0000313" key="8">
    <source>
        <dbReference type="Proteomes" id="UP001155241"/>
    </source>
</evidence>
<keyword evidence="5 7" id="KW-0413">Isomerase</keyword>
<keyword evidence="3" id="KW-0285">Flavoprotein</keyword>
<evidence type="ECO:0000313" key="7">
    <source>
        <dbReference type="EMBL" id="MCO6043582.1"/>
    </source>
</evidence>
<keyword evidence="8" id="KW-1185">Reference proteome</keyword>
<dbReference type="PANTHER" id="PTHR21197">
    <property type="entry name" value="UDP-GALACTOPYRANOSE MUTASE"/>
    <property type="match status" value="1"/>
</dbReference>
<keyword evidence="4" id="KW-0274">FAD</keyword>
<proteinExistence type="inferred from homology"/>
<comment type="caution">
    <text evidence="7">The sequence shown here is derived from an EMBL/GenBank/DDBJ whole genome shotgun (WGS) entry which is preliminary data.</text>
</comment>
<evidence type="ECO:0000256" key="3">
    <source>
        <dbReference type="ARBA" id="ARBA00022630"/>
    </source>
</evidence>